<feature type="domain" description="HTH cro/C1-type" evidence="1">
    <location>
        <begin position="25"/>
        <end position="79"/>
    </location>
</feature>
<organism evidence="2">
    <name type="scientific">Agrobacterium vitis</name>
    <name type="common">Rhizobium vitis</name>
    <dbReference type="NCBI Taxonomy" id="373"/>
    <lineage>
        <taxon>Bacteria</taxon>
        <taxon>Pseudomonadati</taxon>
        <taxon>Pseudomonadota</taxon>
        <taxon>Alphaproteobacteria</taxon>
        <taxon>Hyphomicrobiales</taxon>
        <taxon>Rhizobiaceae</taxon>
        <taxon>Rhizobium/Agrobacterium group</taxon>
        <taxon>Agrobacterium</taxon>
    </lineage>
</organism>
<dbReference type="SMART" id="SM00530">
    <property type="entry name" value="HTH_XRE"/>
    <property type="match status" value="1"/>
</dbReference>
<dbReference type="OMA" id="MKEEPHA"/>
<keyword evidence="2" id="KW-0614">Plasmid</keyword>
<dbReference type="EMBL" id="KY000075">
    <property type="protein sequence ID" value="ASK49622.1"/>
    <property type="molecule type" value="Genomic_DNA"/>
</dbReference>
<evidence type="ECO:0000313" key="2">
    <source>
        <dbReference type="EMBL" id="ASK49622.1"/>
    </source>
</evidence>
<dbReference type="CDD" id="cd00093">
    <property type="entry name" value="HTH_XRE"/>
    <property type="match status" value="1"/>
</dbReference>
<dbReference type="AlphaFoldDB" id="A0A2Z2Q6H0"/>
<dbReference type="GO" id="GO:0003677">
    <property type="term" value="F:DNA binding"/>
    <property type="evidence" value="ECO:0007669"/>
    <property type="project" value="InterPro"/>
</dbReference>
<name>A0A2Z2Q6H0_AGRVI</name>
<dbReference type="Gene3D" id="1.10.260.40">
    <property type="entry name" value="lambda repressor-like DNA-binding domains"/>
    <property type="match status" value="1"/>
</dbReference>
<sequence length="146" mass="15685">MSNFEDMKRGPKVPNPVDIEVGERIKARRRILGMSQGKLAEALGVTFQQVQKYKKGKNRVGASRLQNVATIFGVPFSYFFPDQSSGTEGDITSNPGKEITAFLANNEGLDLNRAFALISSPLVRKRVVGLVKSISEAGLGEAGSGG</sequence>
<reference evidence="2" key="1">
    <citation type="submission" date="2016-10" db="EMBL/GenBank/DDBJ databases">
        <title>Agrobacterium Ti plasmids: Classification based on T-DNA and Vir regions organization.</title>
        <authorList>
            <person name="Nabi N."/>
            <person name="Vial L."/>
            <person name="Ben Hafsa A."/>
            <person name="Chapulliot D."/>
            <person name="Berard A."/>
            <person name="Chauveau A."/>
            <person name="Le Paslier M.-C."/>
            <person name="Harzallah Skhiri F."/>
            <person name="Brunel D."/>
            <person name="Nesme X."/>
            <person name="Chaouachi M."/>
        </authorList>
    </citation>
    <scope>NUCLEOTIDE SEQUENCE</scope>
    <source>
        <strain evidence="2">CFBP2681</strain>
        <plasmid evidence="2">pTi_CFBP2681</plasmid>
    </source>
</reference>
<proteinExistence type="predicted"/>
<dbReference type="SUPFAM" id="SSF47413">
    <property type="entry name" value="lambda repressor-like DNA-binding domains"/>
    <property type="match status" value="1"/>
</dbReference>
<evidence type="ECO:0000259" key="1">
    <source>
        <dbReference type="PROSITE" id="PS50943"/>
    </source>
</evidence>
<dbReference type="InterPro" id="IPR010982">
    <property type="entry name" value="Lambda_DNA-bd_dom_sf"/>
</dbReference>
<dbReference type="InterPro" id="IPR001387">
    <property type="entry name" value="Cro/C1-type_HTH"/>
</dbReference>
<accession>A0A2Z2Q6H0</accession>
<protein>
    <submittedName>
        <fullName evidence="2">Transcriptional regulator</fullName>
    </submittedName>
</protein>
<dbReference type="Pfam" id="PF01381">
    <property type="entry name" value="HTH_3"/>
    <property type="match status" value="1"/>
</dbReference>
<dbReference type="PROSITE" id="PS50943">
    <property type="entry name" value="HTH_CROC1"/>
    <property type="match status" value="1"/>
</dbReference>
<geneLocation type="plasmid" evidence="2">
    <name>pTi_CFBP2681</name>
</geneLocation>